<evidence type="ECO:0000256" key="1">
    <source>
        <dbReference type="ARBA" id="ARBA00004141"/>
    </source>
</evidence>
<feature type="coiled-coil region" evidence="10">
    <location>
        <begin position="1819"/>
        <end position="1891"/>
    </location>
</feature>
<feature type="region of interest" description="Disordered" evidence="11">
    <location>
        <begin position="2948"/>
        <end position="2976"/>
    </location>
</feature>
<dbReference type="GO" id="GO:0140359">
    <property type="term" value="F:ABC-type transporter activity"/>
    <property type="evidence" value="ECO:0007669"/>
    <property type="project" value="InterPro"/>
</dbReference>
<dbReference type="Pfam" id="PF00443">
    <property type="entry name" value="UCH"/>
    <property type="match status" value="1"/>
</dbReference>
<dbReference type="InterPro" id="IPR001394">
    <property type="entry name" value="Peptidase_C19_UCH"/>
</dbReference>
<reference evidence="16 17" key="1">
    <citation type="submission" date="2020-04" db="EMBL/GenBank/DDBJ databases">
        <title>Perkinsus olseni comparative genomics.</title>
        <authorList>
            <person name="Bogema D.R."/>
        </authorList>
    </citation>
    <scope>NUCLEOTIDE SEQUENCE [LARGE SCALE GENOMIC DNA]</scope>
    <source>
        <strain evidence="16">ATCC PRA-31</strain>
    </source>
</reference>
<feature type="region of interest" description="Disordered" evidence="11">
    <location>
        <begin position="2125"/>
        <end position="2155"/>
    </location>
</feature>
<dbReference type="PANTHER" id="PTHR24223:SF456">
    <property type="entry name" value="MULTIDRUG RESISTANCE-ASSOCIATED PROTEIN LETHAL(2)03659"/>
    <property type="match status" value="1"/>
</dbReference>
<organism evidence="16 17">
    <name type="scientific">Perkinsus olseni</name>
    <name type="common">Perkinsus atlanticus</name>
    <dbReference type="NCBI Taxonomy" id="32597"/>
    <lineage>
        <taxon>Eukaryota</taxon>
        <taxon>Sar</taxon>
        <taxon>Alveolata</taxon>
        <taxon>Perkinsozoa</taxon>
        <taxon>Perkinsea</taxon>
        <taxon>Perkinsida</taxon>
        <taxon>Perkinsidae</taxon>
        <taxon>Perkinsus</taxon>
    </lineage>
</organism>
<dbReference type="PANTHER" id="PTHR24223">
    <property type="entry name" value="ATP-BINDING CASSETTE SUB-FAMILY C"/>
    <property type="match status" value="1"/>
</dbReference>
<feature type="transmembrane region" description="Helical" evidence="12">
    <location>
        <begin position="994"/>
        <end position="1021"/>
    </location>
</feature>
<dbReference type="Pfam" id="PF00005">
    <property type="entry name" value="ABC_tran"/>
    <property type="match status" value="2"/>
</dbReference>
<dbReference type="FunFam" id="1.20.1560.10:FF:000010">
    <property type="entry name" value="Multidrug resistance-associated ABC transporter"/>
    <property type="match status" value="1"/>
</dbReference>
<evidence type="ECO:0000313" key="17">
    <source>
        <dbReference type="Proteomes" id="UP000572268"/>
    </source>
</evidence>
<keyword evidence="9 12" id="KW-0472">Membrane</keyword>
<feature type="compositionally biased region" description="Basic and acidic residues" evidence="11">
    <location>
        <begin position="2236"/>
        <end position="2314"/>
    </location>
</feature>
<name>A0A7J6MTG3_PEROL</name>
<feature type="region of interest" description="Disordered" evidence="11">
    <location>
        <begin position="3307"/>
        <end position="3334"/>
    </location>
</feature>
<feature type="transmembrane region" description="Helical" evidence="12">
    <location>
        <begin position="182"/>
        <end position="207"/>
    </location>
</feature>
<feature type="transmembrane region" description="Helical" evidence="12">
    <location>
        <begin position="44"/>
        <end position="62"/>
    </location>
</feature>
<evidence type="ECO:0000256" key="9">
    <source>
        <dbReference type="ARBA" id="ARBA00023136"/>
    </source>
</evidence>
<evidence type="ECO:0000259" key="15">
    <source>
        <dbReference type="PROSITE" id="PS50929"/>
    </source>
</evidence>
<feature type="transmembrane region" description="Helical" evidence="12">
    <location>
        <begin position="458"/>
        <end position="481"/>
    </location>
</feature>
<evidence type="ECO:0000259" key="13">
    <source>
        <dbReference type="PROSITE" id="PS50235"/>
    </source>
</evidence>
<dbReference type="Gene3D" id="3.40.50.300">
    <property type="entry name" value="P-loop containing nucleotide triphosphate hydrolases"/>
    <property type="match status" value="2"/>
</dbReference>
<evidence type="ECO:0000256" key="10">
    <source>
        <dbReference type="SAM" id="Coils"/>
    </source>
</evidence>
<comment type="caution">
    <text evidence="16">The sequence shown here is derived from an EMBL/GenBank/DDBJ whole genome shotgun (WGS) entry which is preliminary data.</text>
</comment>
<evidence type="ECO:0000256" key="5">
    <source>
        <dbReference type="ARBA" id="ARBA00022737"/>
    </source>
</evidence>
<feature type="transmembrane region" description="Helical" evidence="12">
    <location>
        <begin position="1180"/>
        <end position="1198"/>
    </location>
</feature>
<feature type="transmembrane region" description="Helical" evidence="12">
    <location>
        <begin position="1064"/>
        <end position="1083"/>
    </location>
</feature>
<feature type="transmembrane region" description="Helical" evidence="12">
    <location>
        <begin position="337"/>
        <end position="355"/>
    </location>
</feature>
<feature type="transmembrane region" description="Helical" evidence="12">
    <location>
        <begin position="361"/>
        <end position="382"/>
    </location>
</feature>
<gene>
    <name evidence="16" type="primary">ABCC8</name>
    <name evidence="16" type="ORF">FOL46_004414</name>
</gene>
<feature type="transmembrane region" description="Helical" evidence="12">
    <location>
        <begin position="82"/>
        <end position="105"/>
    </location>
</feature>
<feature type="compositionally biased region" description="Low complexity" evidence="11">
    <location>
        <begin position="2411"/>
        <end position="2432"/>
    </location>
</feature>
<evidence type="ECO:0000256" key="6">
    <source>
        <dbReference type="ARBA" id="ARBA00022741"/>
    </source>
</evidence>
<dbReference type="PROSITE" id="PS50929">
    <property type="entry name" value="ABC_TM1F"/>
    <property type="match status" value="2"/>
</dbReference>
<evidence type="ECO:0000256" key="11">
    <source>
        <dbReference type="SAM" id="MobiDB-lite"/>
    </source>
</evidence>
<feature type="compositionally biased region" description="Low complexity" evidence="11">
    <location>
        <begin position="3307"/>
        <end position="3317"/>
    </location>
</feature>
<dbReference type="Gene3D" id="2.60.210.10">
    <property type="entry name" value="Apoptosis, Tumor Necrosis Factor Receptor Associated Protein 2, Chain A"/>
    <property type="match status" value="1"/>
</dbReference>
<dbReference type="GO" id="GO:0004843">
    <property type="term" value="F:cysteine-type deubiquitinase activity"/>
    <property type="evidence" value="ECO:0007669"/>
    <property type="project" value="InterPro"/>
</dbReference>
<feature type="compositionally biased region" description="Low complexity" evidence="11">
    <location>
        <begin position="2390"/>
        <end position="2402"/>
    </location>
</feature>
<keyword evidence="4 12" id="KW-0812">Transmembrane</keyword>
<feature type="compositionally biased region" description="Low complexity" evidence="11">
    <location>
        <begin position="2444"/>
        <end position="2464"/>
    </location>
</feature>
<dbReference type="InterPro" id="IPR028889">
    <property type="entry name" value="USP"/>
</dbReference>
<dbReference type="InterPro" id="IPR050173">
    <property type="entry name" value="ABC_transporter_C-like"/>
</dbReference>
<feature type="coiled-coil region" evidence="10">
    <location>
        <begin position="1735"/>
        <end position="1769"/>
    </location>
</feature>
<dbReference type="InterPro" id="IPR044726">
    <property type="entry name" value="ABCC_6TM_D2"/>
</dbReference>
<dbReference type="InterPro" id="IPR044746">
    <property type="entry name" value="ABCC_6TM_D1"/>
</dbReference>
<comment type="similarity">
    <text evidence="2">Belongs to the ABC transporter superfamily. ABCC family. Conjugate transporter (TC 3.A.1.208) subfamily.</text>
</comment>
<dbReference type="GO" id="GO:0016020">
    <property type="term" value="C:membrane"/>
    <property type="evidence" value="ECO:0007669"/>
    <property type="project" value="UniProtKB-SubCell"/>
</dbReference>
<dbReference type="Gene3D" id="1.20.1560.10">
    <property type="entry name" value="ABC transporter type 1, transmembrane domain"/>
    <property type="match status" value="2"/>
</dbReference>
<dbReference type="Gene3D" id="3.90.70.10">
    <property type="entry name" value="Cysteine proteinases"/>
    <property type="match status" value="1"/>
</dbReference>
<keyword evidence="6" id="KW-0547">Nucleotide-binding</keyword>
<dbReference type="Proteomes" id="UP000572268">
    <property type="component" value="Unassembled WGS sequence"/>
</dbReference>
<feature type="transmembrane region" description="Helical" evidence="12">
    <location>
        <begin position="156"/>
        <end position="176"/>
    </location>
</feature>
<dbReference type="FunFam" id="3.40.50.300:FF:000997">
    <property type="entry name" value="Multidrug resistance-associated protein 1"/>
    <property type="match status" value="1"/>
</dbReference>
<feature type="compositionally biased region" description="Low complexity" evidence="11">
    <location>
        <begin position="2948"/>
        <end position="2961"/>
    </location>
</feature>
<feature type="transmembrane region" description="Helical" evidence="12">
    <location>
        <begin position="125"/>
        <end position="144"/>
    </location>
</feature>
<dbReference type="SUPFAM" id="SSF52540">
    <property type="entry name" value="P-loop containing nucleoside triphosphate hydrolases"/>
    <property type="match status" value="2"/>
</dbReference>
<keyword evidence="8 12" id="KW-1133">Transmembrane helix</keyword>
<dbReference type="PROSITE" id="PS50893">
    <property type="entry name" value="ABC_TRANSPORTER_2"/>
    <property type="match status" value="2"/>
</dbReference>
<dbReference type="PROSITE" id="PS50235">
    <property type="entry name" value="USP_3"/>
    <property type="match status" value="1"/>
</dbReference>
<dbReference type="SUPFAM" id="SSF54001">
    <property type="entry name" value="Cysteine proteinases"/>
    <property type="match status" value="1"/>
</dbReference>
<dbReference type="GO" id="GO:0016579">
    <property type="term" value="P:protein deubiquitination"/>
    <property type="evidence" value="ECO:0007669"/>
    <property type="project" value="InterPro"/>
</dbReference>
<proteinExistence type="inferred from homology"/>
<dbReference type="InterPro" id="IPR036640">
    <property type="entry name" value="ABC1_TM_sf"/>
</dbReference>
<dbReference type="InterPro" id="IPR008974">
    <property type="entry name" value="TRAF-like"/>
</dbReference>
<feature type="region of interest" description="Disordered" evidence="11">
    <location>
        <begin position="891"/>
        <end position="917"/>
    </location>
</feature>
<comment type="subcellular location">
    <subcellularLocation>
        <location evidence="1">Membrane</location>
        <topology evidence="1">Multi-pass membrane protein</topology>
    </subcellularLocation>
</comment>
<dbReference type="Pfam" id="PF00664">
    <property type="entry name" value="ABC_membrane"/>
    <property type="match status" value="2"/>
</dbReference>
<feature type="domain" description="USP" evidence="13">
    <location>
        <begin position="2876"/>
        <end position="3280"/>
    </location>
</feature>
<dbReference type="CDD" id="cd03250">
    <property type="entry name" value="ABCC_MRP_domain1"/>
    <property type="match status" value="1"/>
</dbReference>
<keyword evidence="10" id="KW-0175">Coiled coil</keyword>
<feature type="domain" description="ABC transporter" evidence="14">
    <location>
        <begin position="1270"/>
        <end position="1498"/>
    </location>
</feature>
<dbReference type="EMBL" id="JABANN010000027">
    <property type="protein sequence ID" value="KAF4674627.1"/>
    <property type="molecule type" value="Genomic_DNA"/>
</dbReference>
<dbReference type="SUPFAM" id="SSF90123">
    <property type="entry name" value="ABC transporter transmembrane region"/>
    <property type="match status" value="2"/>
</dbReference>
<dbReference type="InterPro" id="IPR038765">
    <property type="entry name" value="Papain-like_cys_pep_sf"/>
</dbReference>
<feature type="domain" description="ABC transmembrane type-1" evidence="15">
    <location>
        <begin position="334"/>
        <end position="610"/>
    </location>
</feature>
<feature type="region of interest" description="Disordered" evidence="11">
    <location>
        <begin position="2385"/>
        <end position="2697"/>
    </location>
</feature>
<dbReference type="FunFam" id="3.40.50.300:FF:000610">
    <property type="entry name" value="Multidrug resistance-associated ABC transporter"/>
    <property type="match status" value="1"/>
</dbReference>
<evidence type="ECO:0000256" key="8">
    <source>
        <dbReference type="ARBA" id="ARBA00022989"/>
    </source>
</evidence>
<evidence type="ECO:0000256" key="3">
    <source>
        <dbReference type="ARBA" id="ARBA00022448"/>
    </source>
</evidence>
<dbReference type="FunFam" id="1.20.1560.10:FF:000006">
    <property type="entry name" value="ATP-binding cassette, sub-family C (CFTR/MRP), member 9"/>
    <property type="match status" value="1"/>
</dbReference>
<evidence type="ECO:0000256" key="7">
    <source>
        <dbReference type="ARBA" id="ARBA00022840"/>
    </source>
</evidence>
<evidence type="ECO:0000313" key="16">
    <source>
        <dbReference type="EMBL" id="KAF4674627.1"/>
    </source>
</evidence>
<dbReference type="SMART" id="SM00382">
    <property type="entry name" value="AAA"/>
    <property type="match status" value="2"/>
</dbReference>
<feature type="transmembrane region" description="Helical" evidence="12">
    <location>
        <begin position="1089"/>
        <end position="1106"/>
    </location>
</feature>
<accession>A0A7J6MTG3</accession>
<dbReference type="CDD" id="cd18579">
    <property type="entry name" value="ABC_6TM_ABCC_D1"/>
    <property type="match status" value="1"/>
</dbReference>
<evidence type="ECO:0000256" key="4">
    <source>
        <dbReference type="ARBA" id="ARBA00022692"/>
    </source>
</evidence>
<feature type="domain" description="ABC transmembrane type-1" evidence="15">
    <location>
        <begin position="954"/>
        <end position="1233"/>
    </location>
</feature>
<feature type="compositionally biased region" description="Low complexity" evidence="11">
    <location>
        <begin position="2491"/>
        <end position="2514"/>
    </location>
</feature>
<dbReference type="InterPro" id="IPR003439">
    <property type="entry name" value="ABC_transporter-like_ATP-bd"/>
</dbReference>
<feature type="compositionally biased region" description="Acidic residues" evidence="11">
    <location>
        <begin position="3322"/>
        <end position="3332"/>
    </location>
</feature>
<feature type="compositionally biased region" description="Low complexity" evidence="11">
    <location>
        <begin position="2140"/>
        <end position="2150"/>
    </location>
</feature>
<evidence type="ECO:0000256" key="12">
    <source>
        <dbReference type="SAM" id="Phobius"/>
    </source>
</evidence>
<dbReference type="InterPro" id="IPR003593">
    <property type="entry name" value="AAA+_ATPase"/>
</dbReference>
<dbReference type="GO" id="GO:0005524">
    <property type="term" value="F:ATP binding"/>
    <property type="evidence" value="ECO:0007669"/>
    <property type="project" value="UniProtKB-KW"/>
</dbReference>
<dbReference type="CDD" id="cd03244">
    <property type="entry name" value="ABCC_MRP_domain2"/>
    <property type="match status" value="1"/>
</dbReference>
<sequence>MAVNTSSTTFISDFCEPWEWQELFSLKLNQYFALRGFTPCFEDVFFIGFTHIVLIVTCLIRLRQVWKVFRKGEGRRWKLRSYFWHGVKELMALILMVIPLCQLNARVAQSELLESAAPKVAPYEIFSSGLGVLAWGITLITLIVERRMGSPPGGGWMRFAFVFYFSALVIKMYFAVHVLRVYSYFFVLYCVQFAAATVLFLLSIFVWPSTASAAIDEGTDLEAPLLSGRERAVTVSGEEAPEKKPSLEKNPEETASWVSDLTFGWMTPLLRLGYKRPLMDADLPELASYDRVSPLVTRLEADFEKRNQHLFRTCVGIWGSTMVKSALWKTTNDGSQVALPMLMGWMLGTLYEAAVTGEWSYVEKAFAVAVLMFVTQVFGALGEAQYFQYAMRVGCQLRATLMSAIFRKSMRLSIASRQNTSSGKVSNMISSDVDALQMLCNFVNTAWSGPMRITISMVLLYNELGMASVVGALVLVVMAPIQKKIIGWLFLKIKAAQGYTDERLRLVSETMEAMQIVKCYAWEESFKSKTEAARDKELSKLKDYAEVRAFNSFLISAIPVLVSVVSFGAYVLIPGNPPLTAVKAFTSLSLFNVIRFPLMQLPNVLNQISACVVSLNRIEGFLRLPELDESTRIRTDSKVEHLAPTDHLAIMDATFSWVSAHGIGDLSTPRPRRTFELLDINVTIPRDKLTIIIGASASGKSSFLQAIMGQMPKLAGDVANRSAGEGVAYVPQTAWIYNATVRDNILFGEPFDEERYDRAVNCSQLARDLLIFPAGDATEIGERGVNMSGGQKQRLALARAMYSNYELVLLDDPISALDASVARAAFQEGIQGMMQSRTRVLVTNRVEFVHAADWVVVMDGKGGLAGVGTPSELDKNCSEFRRLVSLAQSDDATVDEKSNGGSGGAATESTADSSEEVAKEKEAAKALVKTEERATGAVQWRIVKLYANAMTWPLTIVAMFVFSEGFRVTAAWWLSKWSAHPDSPAARDVAYYMGIYGLICLGQLVSLFFGQIMTAICGIAAARTLHARMYDCLLRAKMSFFYSTPIGRILNRFSKDVQDMDRNLGPALTMTVSAVLTLIGTMVLLSLSAYYTLIAFAPVLLAFYYVQNYYRCTSREVKRLDALTRSPIYNHFQQTQDGISTILAFRKQDAMDGLNSHLIDHHIRCNVVQMSSNRWLAIRLEAFGGFLVLITAVFLIMARNIINQGVAGLAISSALQITAALSMLTRVIAMAENSFNSVERIVEYSEVEPEAPPVIENNRPPLNWPEEGNITYKMVTARYRSDLAPVLRNVSFSLKGGEKIGVIGRTGAGKTSLLLTLFRIIEIESGRMTIDGVDISKIGLRDLRSKLGIIPQEPLIFGGTLRSNVDPFGKHSDEEVSKALASAHLANMPLNTSIAAGGGNLSAGQRQLVCLARVILRNSKILVLDEATASLDAQTDALVQLTIREAFAECTVITIAHRLSTVIDGHRIIVMDKGQIVESGTPAELLSNPAGHLTRMVEDTGPASAKHLYEVAMGKINLQEELETQLGAPSREASRSMDDKICPPAVPGKPLPTCENCERFARMSLEDLENVEFAAGTSAENVRMALMELALAIEDVDSEQWQQVLRKDLQISEATWLQSMEKWTKELHGEVVEQRKRYLERGHYFTDGQDLSSGAWKVVCFRDKWQQLCRDLDLCDDKLATAAAELASESMPLGRYEDLYPAFRKVFLSLEALSRAIRKVNAGLRPKLEAFTSFVRKYEEEVGKTLLALQKVEDDVARATQERDHAAAMYKQEAQYRGRVQSLAEAQRRAKNEAVLLLDGMQRGRDRLLLLAVIEKEDAAAARRMVEDAQTEQKRAEEVSKVDRGLKHEAEGVAKDAKKMRNTITRELDKVRREKLQLSKALEKEEQANREFASSGNENFTKIQGLQAQLKDAVDARADAIGRIQAAEDAATEAKTKQRADMRVRQQLDLVAEDAENQMKEAEDMAAAVAERANAVPGITEERDRLQQELDDITQKPADLKANLKKTEDDIQRLKTETAALPNMRKRIEEADNKIVEQKAALQKAQQEKDDISAKLESVKIEADTAEANAASLNKQLEQTQAWIADLRKKSSAATEELNKTNMELNQVKQVLADDQQAKETAIQNAKDAQTSIAEKEGETAAATESAKAATTERDGLKKQLQDLKAEVSQIQKEIGTEQKATAQAQKDGGKLAGKVESMQKTIEGLGRQADEAKAATAKEQAEHEKTRTALANVTADKEEQQSKLAEAKAHAEQEKRNLDREVAAHKETRKEYDRLKSKNEDDATKAEARNEDISGAQEKAEEAERQLRTKQDEVSVLHDRIEQMKNEKVEMQTQLKEMKAAADRLEALMTQRIADIKSKPADSEDSWEIDDTYTTEYYKLQRERDEIAAKAQQSTAASQPSGGRQAGVPSSSGGQSRYSSAASTPSVTASSFEVKVAPGRVGTATPPVSSSSSTPATPRSPDSGPSIAPGTVGGGLSATAPADTSTGSASRSSYQPTTTTSYPTSSSYVASSPGDVTQSTTSDKIKHGGEVTWDYTKKGGRKVGGWMKDGYGAAKRKGKRQQQQQPPAPSPLKRSVDERDELNEMQEGRNYSHHLQGNGSGGDDDTDQQGMLLSSQDVPQLGRGISGGMIDLGDLGEPPVKVPRVADIAGRESLSTPEGSPDGEEDDAVSFSSGVSAQDDDDSRCGNTVEPEIPPPRDEELEMWIDMCEETNRVPRKPLRSDAVKSAGPFNFRLLFYPFGTSDARNPLDFAPSAFVEIVPPSKRGLRSETGKYFPDQWYLRLVNFCISVINFKNPEMSVFREDRKSFHVGSTDSGWRRLVPCDCRSPAGVNKLMEGGWTNKHGRMLLRCAAQPLRLGVESQGNRPDDDGPVVPYFGLENLGATCYLNGLLQSLFLIPQFRRIVYCSTLAADSGKLVPQPSSPSRSTSNGLQIVLALQNVFFKLESAARAPDSPPSSEASSGINGRSSRVPSNGETSKAVSSEVLVRAFGWDTADLFTQQDAQELSRLLCDKLEEMLKPSKSDKLIRDLFVGRLENYIECLDVDYKSTKEEVFYDLQVTSISSLGLSSVHTLNVLSLTGEPLGSVEDSLKEYLQPEVMDGDDKYDAEGFGKQRARKGLRLLSMPPVFTIQLKRFCFSVDTMDMQKVNEYFQFGDVLDMSPYLYEAPSNPADSEYVLHTVLVHNGNVYGGHYYAFVRPELGQPGGEDKWYRFDDENVTRVTKEAAVDDNFGGPTPAEFENPFVEADARPAAARSAGRRSSVAGGSRGCKTHSAYILTYIRRSALEWVMKPCSLAEVNPYLHRRLLASTNTPTSTSSNPGSLETPDEASPEGETADQPVDVSVVCLSNVSLAQLVSHQYTWSPASVVDQIMEALAKDPQKPQLPAGATHTIVSSGALVDTLPTVEGVRGRSSVSNGPSAPSSSVKIYQLGRVEVSPSSKDTPALKFVEVISGYFLSMCLPRSACRDHPLADRVSRPVMIMMLADEQTTPKVEVSDSLGRKAVAGIHFGRKSRLVILRFFEPVSRTLQFFTTATITPSPAGLVKAARYVMNKKFRRQSETAHTSENLDERTDWKLYLERDGEAIAVDALSDMSKSMFNDVLGKYQRSISDGEVIVVQWYQEGLITLPEYFESLKHSAPVTFVVHDPFTRLHGPGVDYTRTAAAADPQQQLNKETFRCTRQEMMVDIRKTLYQALVDLVEANRDISAPSPFIPGSSVELGGYLLYMYTYDPFFIPLDGGEVVDDCIHHDMATLAIVGDHGGTFSKLEPFAHPELHIVFLPKHQSVSPGAMPMMCRAFSGARELAATVVWYLPTDMVTDVIRLALDAFKKPEVSFGLQSGIRALVTAAPCQGTTDAPQSKILMMLDSEDPTAQTFENVRAIELPCAGRSDIFSGRVGGNYLRIEESVEKEKNEEVIEVCHATRNGHSLFGHIFFVQLPSGQISGTDLKRRISEKLEVSETEVSSWRLLHNDTASCTFIRMDDTQVDTSRWHPLESSTLILRHQPPAADAAASLAERPLHLG</sequence>
<keyword evidence="3" id="KW-0813">Transport</keyword>
<feature type="domain" description="ABC transporter" evidence="14">
    <location>
        <begin position="648"/>
        <end position="886"/>
    </location>
</feature>
<dbReference type="InterPro" id="IPR017871">
    <property type="entry name" value="ABC_transporter-like_CS"/>
</dbReference>
<dbReference type="InterPro" id="IPR011527">
    <property type="entry name" value="ABC1_TM_dom"/>
</dbReference>
<dbReference type="InterPro" id="IPR027417">
    <property type="entry name" value="P-loop_NTPase"/>
</dbReference>
<feature type="compositionally biased region" description="Polar residues" evidence="11">
    <location>
        <begin position="2962"/>
        <end position="2976"/>
    </location>
</feature>
<dbReference type="PROSITE" id="PS00211">
    <property type="entry name" value="ABC_TRANSPORTER_1"/>
    <property type="match status" value="2"/>
</dbReference>
<dbReference type="GO" id="GO:0016887">
    <property type="term" value="F:ATP hydrolysis activity"/>
    <property type="evidence" value="ECO:0007669"/>
    <property type="project" value="InterPro"/>
</dbReference>
<feature type="transmembrane region" description="Helical" evidence="12">
    <location>
        <begin position="951"/>
        <end position="974"/>
    </location>
</feature>
<evidence type="ECO:0000256" key="2">
    <source>
        <dbReference type="ARBA" id="ARBA00009726"/>
    </source>
</evidence>
<evidence type="ECO:0000259" key="14">
    <source>
        <dbReference type="PROSITE" id="PS50893"/>
    </source>
</evidence>
<dbReference type="CDD" id="cd18580">
    <property type="entry name" value="ABC_6TM_ABCC_D2"/>
    <property type="match status" value="1"/>
</dbReference>
<feature type="region of interest" description="Disordered" evidence="11">
    <location>
        <begin position="2208"/>
        <end position="2314"/>
    </location>
</feature>
<keyword evidence="5" id="KW-0677">Repeat</keyword>
<keyword evidence="7 16" id="KW-0067">ATP-binding</keyword>
<protein>
    <submittedName>
        <fullName evidence="16">ATP-binding cassette sub- C member 8</fullName>
    </submittedName>
</protein>
<feature type="transmembrane region" description="Helical" evidence="12">
    <location>
        <begin position="549"/>
        <end position="573"/>
    </location>
</feature>